<organism evidence="1 2">
    <name type="scientific">Mycobacterium lentiflavum</name>
    <dbReference type="NCBI Taxonomy" id="141349"/>
    <lineage>
        <taxon>Bacteria</taxon>
        <taxon>Bacillati</taxon>
        <taxon>Actinomycetota</taxon>
        <taxon>Actinomycetes</taxon>
        <taxon>Mycobacteriales</taxon>
        <taxon>Mycobacteriaceae</taxon>
        <taxon>Mycobacterium</taxon>
        <taxon>Mycobacterium simiae complex</taxon>
    </lineage>
</organism>
<evidence type="ECO:0000313" key="2">
    <source>
        <dbReference type="Proteomes" id="UP000199251"/>
    </source>
</evidence>
<gene>
    <name evidence="1" type="ORF">BN1232_01736</name>
</gene>
<sequence>MLIQPTLRRAQSPRSAARVTFPKVGQCFDIEITRDSDGWIVRVPEIAAVARASRRSTVDSVARECIAARTGIPVGYIIVYVSKETR</sequence>
<dbReference type="Proteomes" id="UP000199251">
    <property type="component" value="Unassembled WGS sequence"/>
</dbReference>
<proteinExistence type="predicted"/>
<accession>A0A0E4CMF7</accession>
<evidence type="ECO:0000313" key="1">
    <source>
        <dbReference type="EMBL" id="CQD09527.1"/>
    </source>
</evidence>
<dbReference type="STRING" id="141349.BN1232_01736"/>
<dbReference type="EMBL" id="CTEE01000001">
    <property type="protein sequence ID" value="CQD09527.1"/>
    <property type="molecule type" value="Genomic_DNA"/>
</dbReference>
<name>A0A0E4CMF7_MYCLN</name>
<reference evidence="1 2" key="1">
    <citation type="submission" date="2015-03" db="EMBL/GenBank/DDBJ databases">
        <authorList>
            <person name="Urmite Genomes"/>
        </authorList>
    </citation>
    <scope>NUCLEOTIDE SEQUENCE [LARGE SCALE GENOMIC DNA]</scope>
    <source>
        <strain evidence="1 2">CSUR P1491</strain>
    </source>
</reference>
<protein>
    <submittedName>
        <fullName evidence="1">Long chain fatty acid-CoA synthetase Faa4p</fullName>
    </submittedName>
</protein>
<dbReference type="AlphaFoldDB" id="A0A0E4CMF7"/>